<reference evidence="1" key="1">
    <citation type="submission" date="2014-09" db="EMBL/GenBank/DDBJ databases">
        <authorList>
            <person name="Magalhaes I.L.F."/>
            <person name="Oliveira U."/>
            <person name="Santos F.R."/>
            <person name="Vidigal T.H.D.A."/>
            <person name="Brescovit A.D."/>
            <person name="Santos A.J."/>
        </authorList>
    </citation>
    <scope>NUCLEOTIDE SEQUENCE</scope>
    <source>
        <tissue evidence="1">Shoot tissue taken approximately 20 cm above the soil surface</tissue>
    </source>
</reference>
<accession>A0A0A9BAN9</accession>
<organism evidence="1">
    <name type="scientific">Arundo donax</name>
    <name type="common">Giant reed</name>
    <name type="synonym">Donax arundinaceus</name>
    <dbReference type="NCBI Taxonomy" id="35708"/>
    <lineage>
        <taxon>Eukaryota</taxon>
        <taxon>Viridiplantae</taxon>
        <taxon>Streptophyta</taxon>
        <taxon>Embryophyta</taxon>
        <taxon>Tracheophyta</taxon>
        <taxon>Spermatophyta</taxon>
        <taxon>Magnoliopsida</taxon>
        <taxon>Liliopsida</taxon>
        <taxon>Poales</taxon>
        <taxon>Poaceae</taxon>
        <taxon>PACMAD clade</taxon>
        <taxon>Arundinoideae</taxon>
        <taxon>Arundineae</taxon>
        <taxon>Arundo</taxon>
    </lineage>
</organism>
<name>A0A0A9BAN9_ARUDO</name>
<sequence length="47" mass="5310">MGIEELPSCWICLEDAQIRDAQSQAKLKDQRLGPHKLGIEDSPSCWI</sequence>
<reference evidence="1" key="2">
    <citation type="journal article" date="2015" name="Data Brief">
        <title>Shoot transcriptome of the giant reed, Arundo donax.</title>
        <authorList>
            <person name="Barrero R.A."/>
            <person name="Guerrero F.D."/>
            <person name="Moolhuijzen P."/>
            <person name="Goolsby J.A."/>
            <person name="Tidwell J."/>
            <person name="Bellgard S.E."/>
            <person name="Bellgard M.I."/>
        </authorList>
    </citation>
    <scope>NUCLEOTIDE SEQUENCE</scope>
    <source>
        <tissue evidence="1">Shoot tissue taken approximately 20 cm above the soil surface</tissue>
    </source>
</reference>
<proteinExistence type="predicted"/>
<evidence type="ECO:0000313" key="1">
    <source>
        <dbReference type="EMBL" id="JAD58280.1"/>
    </source>
</evidence>
<dbReference type="EMBL" id="GBRH01239615">
    <property type="protein sequence ID" value="JAD58280.1"/>
    <property type="molecule type" value="Transcribed_RNA"/>
</dbReference>
<protein>
    <submittedName>
        <fullName evidence="1">Uncharacterized protein</fullName>
    </submittedName>
</protein>
<dbReference type="AlphaFoldDB" id="A0A0A9BAN9"/>